<comment type="similarity">
    <text evidence="2">Belongs to the MLF family.</text>
</comment>
<dbReference type="EMBL" id="HBFQ01032989">
    <property type="protein sequence ID" value="CAD8848832.1"/>
    <property type="molecule type" value="Transcribed_RNA"/>
</dbReference>
<evidence type="ECO:0000256" key="1">
    <source>
        <dbReference type="ARBA" id="ARBA00004496"/>
    </source>
</evidence>
<keyword evidence="4" id="KW-0597">Phosphoprotein</keyword>
<evidence type="ECO:0000256" key="2">
    <source>
        <dbReference type="ARBA" id="ARBA00008332"/>
    </source>
</evidence>
<sequence length="261" mass="28829">MFGMNMMNMMGNMMHSMMGGMGPMGEDMFDMTGGNASMMGGRSFPRGQRRGPARLRDSMTGPATWNGDGEGAGGPCSMLQMMGGGACSSFSSTVCYSSTVARDGQVHTRHYSSSTVADGGRGIRETKRAFSDSREGVEKIALERQINDQGRKVVMERNAEGQSHTETLRNINEDEVEHFDERWQRDAVPHLPAHQVQTRSLLGDSHGGSNRRVTRPHSALADRAEVQVLRSPRRGSCEESYGRATQHRDSGRRMRHRGEPY</sequence>
<feature type="compositionally biased region" description="Basic and acidic residues" evidence="5">
    <location>
        <begin position="235"/>
        <end position="261"/>
    </location>
</feature>
<evidence type="ECO:0000256" key="4">
    <source>
        <dbReference type="ARBA" id="ARBA00022553"/>
    </source>
</evidence>
<proteinExistence type="inferred from homology"/>
<dbReference type="GO" id="GO:0005737">
    <property type="term" value="C:cytoplasm"/>
    <property type="evidence" value="ECO:0007669"/>
    <property type="project" value="UniProtKB-SubCell"/>
</dbReference>
<dbReference type="InterPro" id="IPR019376">
    <property type="entry name" value="Myeloid_leukemia_factor"/>
</dbReference>
<evidence type="ECO:0000256" key="5">
    <source>
        <dbReference type="SAM" id="MobiDB-lite"/>
    </source>
</evidence>
<evidence type="ECO:0008006" key="7">
    <source>
        <dbReference type="Google" id="ProtNLM"/>
    </source>
</evidence>
<comment type="subcellular location">
    <subcellularLocation>
        <location evidence="1">Cytoplasm</location>
    </subcellularLocation>
</comment>
<evidence type="ECO:0000313" key="6">
    <source>
        <dbReference type="EMBL" id="CAD8848832.1"/>
    </source>
</evidence>
<feature type="region of interest" description="Disordered" evidence="5">
    <location>
        <begin position="43"/>
        <end position="68"/>
    </location>
</feature>
<reference evidence="6" key="1">
    <citation type="submission" date="2021-01" db="EMBL/GenBank/DDBJ databases">
        <authorList>
            <person name="Corre E."/>
            <person name="Pelletier E."/>
            <person name="Niang G."/>
            <person name="Scheremetjew M."/>
            <person name="Finn R."/>
            <person name="Kale V."/>
            <person name="Holt S."/>
            <person name="Cochrane G."/>
            <person name="Meng A."/>
            <person name="Brown T."/>
            <person name="Cohen L."/>
        </authorList>
    </citation>
    <scope>NUCLEOTIDE SEQUENCE</scope>
</reference>
<dbReference type="PANTHER" id="PTHR13105">
    <property type="entry name" value="MYELOID LEUKEMIA FACTOR"/>
    <property type="match status" value="1"/>
</dbReference>
<feature type="region of interest" description="Disordered" evidence="5">
    <location>
        <begin position="189"/>
        <end position="261"/>
    </location>
</feature>
<protein>
    <recommendedName>
        <fullName evidence="7">Myeloid leukemia factor</fullName>
    </recommendedName>
</protein>
<organism evidence="6">
    <name type="scientific">Noctiluca scintillans</name>
    <name type="common">Sea sparkle</name>
    <name type="synonym">Red tide dinoflagellate</name>
    <dbReference type="NCBI Taxonomy" id="2966"/>
    <lineage>
        <taxon>Eukaryota</taxon>
        <taxon>Sar</taxon>
        <taxon>Alveolata</taxon>
        <taxon>Dinophyceae</taxon>
        <taxon>Noctilucales</taxon>
        <taxon>Noctilucaceae</taxon>
        <taxon>Noctiluca</taxon>
    </lineage>
</organism>
<dbReference type="Pfam" id="PF10248">
    <property type="entry name" value="Mlf1IP"/>
    <property type="match status" value="1"/>
</dbReference>
<gene>
    <name evidence="6" type="ORF">NSCI0253_LOCUS23182</name>
</gene>
<evidence type="ECO:0000256" key="3">
    <source>
        <dbReference type="ARBA" id="ARBA00022490"/>
    </source>
</evidence>
<accession>A0A7S1ACD5</accession>
<name>A0A7S1ACD5_NOCSC</name>
<keyword evidence="3" id="KW-0963">Cytoplasm</keyword>
<dbReference type="AlphaFoldDB" id="A0A7S1ACD5"/>